<dbReference type="InterPro" id="IPR046373">
    <property type="entry name" value="Acyl-CoA_Oxase/DH_mid-dom_sf"/>
</dbReference>
<evidence type="ECO:0000256" key="1">
    <source>
        <dbReference type="ARBA" id="ARBA00001974"/>
    </source>
</evidence>
<dbReference type="Gene3D" id="1.20.140.10">
    <property type="entry name" value="Butyryl-CoA Dehydrogenase, subunit A, domain 3"/>
    <property type="match status" value="1"/>
</dbReference>
<dbReference type="eggNOG" id="KOG0537">
    <property type="taxonomic scope" value="Eukaryota"/>
</dbReference>
<dbReference type="eggNOG" id="KOG0137">
    <property type="taxonomic scope" value="Eukaryota"/>
</dbReference>
<dbReference type="Proteomes" id="UP000002668">
    <property type="component" value="Genome"/>
</dbReference>
<dbReference type="InterPro" id="IPR006089">
    <property type="entry name" value="Acyl-CoA_DH_CS"/>
</dbReference>
<evidence type="ECO:0000256" key="8">
    <source>
        <dbReference type="ARBA" id="ARBA00023004"/>
    </source>
</evidence>
<evidence type="ECO:0000256" key="5">
    <source>
        <dbReference type="ARBA" id="ARBA00022723"/>
    </source>
</evidence>
<dbReference type="Gene3D" id="3.10.120.10">
    <property type="entry name" value="Cytochrome b5-like heme/steroid binding domain"/>
    <property type="match status" value="1"/>
</dbReference>
<dbReference type="InterPro" id="IPR013786">
    <property type="entry name" value="AcylCoA_DH/ox_N"/>
</dbReference>
<dbReference type="Pfam" id="PF00173">
    <property type="entry name" value="Cyt-b5"/>
    <property type="match status" value="1"/>
</dbReference>
<dbReference type="VEuPathDB" id="FungiDB:LEMA_P096180.1"/>
<dbReference type="OMA" id="EQPVMRQ"/>
<keyword evidence="3" id="KW-0349">Heme</keyword>
<comment type="cofactor">
    <cofactor evidence="1">
        <name>FAD</name>
        <dbReference type="ChEBI" id="CHEBI:57692"/>
    </cofactor>
</comment>
<comment type="similarity">
    <text evidence="2">Belongs to the acyl-CoA dehydrogenase family.</text>
</comment>
<evidence type="ECO:0000256" key="7">
    <source>
        <dbReference type="ARBA" id="ARBA00023002"/>
    </source>
</evidence>
<dbReference type="AlphaFoldDB" id="E5A3J6"/>
<organism evidence="11">
    <name type="scientific">Leptosphaeria maculans (strain JN3 / isolate v23.1.3 / race Av1-4-5-6-7-8)</name>
    <name type="common">Blackleg fungus</name>
    <name type="synonym">Phoma lingam</name>
    <dbReference type="NCBI Taxonomy" id="985895"/>
    <lineage>
        <taxon>Eukaryota</taxon>
        <taxon>Fungi</taxon>
        <taxon>Dikarya</taxon>
        <taxon>Ascomycota</taxon>
        <taxon>Pezizomycotina</taxon>
        <taxon>Dothideomycetes</taxon>
        <taxon>Pleosporomycetidae</taxon>
        <taxon>Pleosporales</taxon>
        <taxon>Pleosporineae</taxon>
        <taxon>Leptosphaeriaceae</taxon>
        <taxon>Plenodomus</taxon>
        <taxon>Plenodomus lingam/Leptosphaeria maculans species complex</taxon>
    </lineage>
</organism>
<dbReference type="InterPro" id="IPR050741">
    <property type="entry name" value="Acyl-CoA_dehydrogenase"/>
</dbReference>
<dbReference type="PROSITE" id="PS50255">
    <property type="entry name" value="CYTOCHROME_B5_2"/>
    <property type="match status" value="1"/>
</dbReference>
<dbReference type="GO" id="GO:0050660">
    <property type="term" value="F:flavin adenine dinucleotide binding"/>
    <property type="evidence" value="ECO:0007669"/>
    <property type="project" value="InterPro"/>
</dbReference>
<dbReference type="GO" id="GO:0046872">
    <property type="term" value="F:metal ion binding"/>
    <property type="evidence" value="ECO:0007669"/>
    <property type="project" value="UniProtKB-KW"/>
</dbReference>
<dbReference type="InterPro" id="IPR009075">
    <property type="entry name" value="AcylCo_DH/oxidase_C"/>
</dbReference>
<dbReference type="SMART" id="SM01117">
    <property type="entry name" value="Cyt-b5"/>
    <property type="match status" value="1"/>
</dbReference>
<dbReference type="Pfam" id="PF02770">
    <property type="entry name" value="Acyl-CoA_dh_M"/>
    <property type="match status" value="1"/>
</dbReference>
<dbReference type="InterPro" id="IPR036400">
    <property type="entry name" value="Cyt_B5-like_heme/steroid_sf"/>
</dbReference>
<dbReference type="SUPFAM" id="SSF47203">
    <property type="entry name" value="Acyl-CoA dehydrogenase C-terminal domain-like"/>
    <property type="match status" value="1"/>
</dbReference>
<evidence type="ECO:0000256" key="6">
    <source>
        <dbReference type="ARBA" id="ARBA00022827"/>
    </source>
</evidence>
<dbReference type="Gene3D" id="1.10.540.10">
    <property type="entry name" value="Acyl-CoA dehydrogenase/oxidase, N-terminal domain"/>
    <property type="match status" value="1"/>
</dbReference>
<dbReference type="InterPro" id="IPR006091">
    <property type="entry name" value="Acyl-CoA_Oxase/DH_mid-dom"/>
</dbReference>
<reference evidence="11" key="1">
    <citation type="journal article" date="2011" name="Nat. Commun.">
        <title>Effector diversification within compartments of the Leptosphaeria maculans genome affected by Repeat-Induced Point mutations.</title>
        <authorList>
            <person name="Rouxel T."/>
            <person name="Grandaubert J."/>
            <person name="Hane J.K."/>
            <person name="Hoede C."/>
            <person name="van de Wouw A.P."/>
            <person name="Couloux A."/>
            <person name="Dominguez V."/>
            <person name="Anthouard V."/>
            <person name="Bally P."/>
            <person name="Bourras S."/>
            <person name="Cozijnsen A.J."/>
            <person name="Ciuffetti L.M."/>
            <person name="Degrave A."/>
            <person name="Dilmaghani A."/>
            <person name="Duret L."/>
            <person name="Fudal I."/>
            <person name="Goodwin S.B."/>
            <person name="Gout L."/>
            <person name="Glaser N."/>
            <person name="Linglin J."/>
            <person name="Kema G.H.J."/>
            <person name="Lapalu N."/>
            <person name="Lawrence C.B."/>
            <person name="May K."/>
            <person name="Meyer M."/>
            <person name="Ollivier B."/>
            <person name="Poulain J."/>
            <person name="Schoch C.L."/>
            <person name="Simon A."/>
            <person name="Spatafora J.W."/>
            <person name="Stachowiak A."/>
            <person name="Turgeon B.G."/>
            <person name="Tyler B.M."/>
            <person name="Vincent D."/>
            <person name="Weissenbach J."/>
            <person name="Amselem J."/>
            <person name="Quesneville H."/>
            <person name="Oliver R.P."/>
            <person name="Wincker P."/>
            <person name="Balesdent M.-H."/>
            <person name="Howlett B.J."/>
        </authorList>
    </citation>
    <scope>NUCLEOTIDE SEQUENCE [LARGE SCALE GENOMIC DNA]</scope>
    <source>
        <strain evidence="11">JN3 / isolate v23.1.3 / race Av1-4-5-6-7-8</strain>
    </source>
</reference>
<dbReference type="OrthoDB" id="2588832at2759"/>
<name>E5A3J6_LEPMJ</name>
<evidence type="ECO:0000313" key="11">
    <source>
        <dbReference type="Proteomes" id="UP000002668"/>
    </source>
</evidence>
<feature type="domain" description="Cytochrome b5 heme-binding" evidence="9">
    <location>
        <begin position="4"/>
        <end position="80"/>
    </location>
</feature>
<accession>E5A3J6</accession>
<keyword evidence="11" id="KW-1185">Reference proteome</keyword>
<keyword evidence="6" id="KW-0274">FAD</keyword>
<dbReference type="InterPro" id="IPR037069">
    <property type="entry name" value="AcylCoA_DH/ox_N_sf"/>
</dbReference>
<dbReference type="GO" id="GO:0033539">
    <property type="term" value="P:fatty acid beta-oxidation using acyl-CoA dehydrogenase"/>
    <property type="evidence" value="ECO:0007669"/>
    <property type="project" value="TreeGrafter"/>
</dbReference>
<dbReference type="InterPro" id="IPR018506">
    <property type="entry name" value="Cyt_B5_heme-BS"/>
</dbReference>
<dbReference type="HOGENOM" id="CLU_018204_4_4_1"/>
<dbReference type="GO" id="GO:0003995">
    <property type="term" value="F:acyl-CoA dehydrogenase activity"/>
    <property type="evidence" value="ECO:0007669"/>
    <property type="project" value="InterPro"/>
</dbReference>
<evidence type="ECO:0000313" key="10">
    <source>
        <dbReference type="EMBL" id="CBX98209.1"/>
    </source>
</evidence>
<dbReference type="Pfam" id="PF02771">
    <property type="entry name" value="Acyl-CoA_dh_N"/>
    <property type="match status" value="1"/>
</dbReference>
<dbReference type="GO" id="GO:0020037">
    <property type="term" value="F:heme binding"/>
    <property type="evidence" value="ECO:0007669"/>
    <property type="project" value="InterPro"/>
</dbReference>
<dbReference type="InParanoid" id="E5A3J6"/>
<dbReference type="PANTHER" id="PTHR48083:SF28">
    <property type="entry name" value="ACYL-COA DEHYDROGENASE FAMILY PROTEIN (AFU_ORTHOLOGUE AFUA_6G10880)-RELATED"/>
    <property type="match status" value="1"/>
</dbReference>
<dbReference type="RefSeq" id="XP_003841688.1">
    <property type="nucleotide sequence ID" value="XM_003841640.1"/>
</dbReference>
<evidence type="ECO:0000259" key="9">
    <source>
        <dbReference type="PROSITE" id="PS50255"/>
    </source>
</evidence>
<dbReference type="Pfam" id="PF00441">
    <property type="entry name" value="Acyl-CoA_dh_1"/>
    <property type="match status" value="1"/>
</dbReference>
<evidence type="ECO:0000256" key="2">
    <source>
        <dbReference type="ARBA" id="ARBA00009347"/>
    </source>
</evidence>
<dbReference type="GeneID" id="13285968"/>
<dbReference type="GO" id="GO:0005737">
    <property type="term" value="C:cytoplasm"/>
    <property type="evidence" value="ECO:0007669"/>
    <property type="project" value="TreeGrafter"/>
</dbReference>
<protein>
    <submittedName>
        <fullName evidence="10">Similar to acyl-CoA dehydrogenase</fullName>
    </submittedName>
</protein>
<gene>
    <name evidence="10" type="ORF">LEMA_P096180.1</name>
</gene>
<dbReference type="PROSITE" id="PS00072">
    <property type="entry name" value="ACYL_COA_DH_1"/>
    <property type="match status" value="1"/>
</dbReference>
<dbReference type="PANTHER" id="PTHR48083">
    <property type="entry name" value="MEDIUM-CHAIN SPECIFIC ACYL-COA DEHYDROGENASE, MITOCHONDRIAL-RELATED"/>
    <property type="match status" value="1"/>
</dbReference>
<sequence length="513" mass="57351">MPHATALTRESVATHNKPDDLWCIIDHKVYDLTDFVDAHPGGSVVLEQVAGTDATTAFYNLHRQEVLDKYEAELCIGTIEGEKAEVIVGKPGDLSPVPYAEPLWLRPQFKSPYFKESHRALQREIRKFVDTHITPEAQQKEKDGTYISQELIDKMAKNDMLAMRLGPGKHLHGKTLMGVVKGEEFDYLHDLVQAQEGVRANARGFQDGNMAGMTISLTAVLQWMPESPLKTRVVNEVLSGKKKMCLAITEAFAGSDVAGIRTTAKLTADGKHYIVRGTKKWITNGMFCDYFVTGCKTDKGFSVLLIERDENVETKLIKTSYSTTAGTAFVEYNDVKVPVDHLLGEEHKGFVVIMSNFNHERFMMACAVIRHSRTVVEECMKWCNQRIVFGKTLIEQPAIRQKLAKMISHVEANQAWLEQIAYQMSHMSYAQQSKQLGGPIGLLKSFATRSAHEIADEAVNIFGGRGLTQSGMGRVIEQFHRTYKFDAILGGTEEILGDLGVRQAYKGFPKSML</sequence>
<keyword evidence="8" id="KW-0408">Iron</keyword>
<dbReference type="InterPro" id="IPR036250">
    <property type="entry name" value="AcylCo_DH-like_C"/>
</dbReference>
<evidence type="ECO:0000256" key="3">
    <source>
        <dbReference type="ARBA" id="ARBA00022617"/>
    </source>
</evidence>
<dbReference type="SUPFAM" id="SSF55856">
    <property type="entry name" value="Cytochrome b5-like heme/steroid binding domain"/>
    <property type="match status" value="1"/>
</dbReference>
<keyword evidence="4" id="KW-0285">Flavoprotein</keyword>
<dbReference type="PROSITE" id="PS00191">
    <property type="entry name" value="CYTOCHROME_B5_1"/>
    <property type="match status" value="1"/>
</dbReference>
<evidence type="ECO:0000256" key="4">
    <source>
        <dbReference type="ARBA" id="ARBA00022630"/>
    </source>
</evidence>
<proteinExistence type="inferred from homology"/>
<dbReference type="EMBL" id="FP929133">
    <property type="protein sequence ID" value="CBX98209.1"/>
    <property type="molecule type" value="Genomic_DNA"/>
</dbReference>
<dbReference type="SUPFAM" id="SSF56645">
    <property type="entry name" value="Acyl-CoA dehydrogenase NM domain-like"/>
    <property type="match status" value="1"/>
</dbReference>
<dbReference type="STRING" id="985895.E5A3J6"/>
<dbReference type="InterPro" id="IPR009100">
    <property type="entry name" value="AcylCoA_DH/oxidase_NM_dom_sf"/>
</dbReference>
<dbReference type="InterPro" id="IPR001199">
    <property type="entry name" value="Cyt_B5-like_heme/steroid-bd"/>
</dbReference>
<keyword evidence="7" id="KW-0560">Oxidoreductase</keyword>
<dbReference type="Gene3D" id="2.40.110.10">
    <property type="entry name" value="Butyryl-CoA Dehydrogenase, subunit A, domain 2"/>
    <property type="match status" value="1"/>
</dbReference>
<keyword evidence="5" id="KW-0479">Metal-binding</keyword>